<dbReference type="InterPro" id="IPR018247">
    <property type="entry name" value="EF_Hand_1_Ca_BS"/>
</dbReference>
<evidence type="ECO:0000313" key="5">
    <source>
        <dbReference type="EMBL" id="KRZ22942.1"/>
    </source>
</evidence>
<sequence>MMSLKSPLTRFRFIKRTLSSNTTSAILIISFAASSILLNFSHLALFFAFFHFSTALNGKQTFTGILHQFHLLHEIQQQNMAADRFGLADEQIAEFQEAFNLFDKDGDGKITSQELGIVMRSLGQRPTESELRDMVNEVDEDGNGTIEFDEFLQMMSRKMKDSDSEQELKEAFQVFDKDKDGFISAAELHYVMTNLGEKLTDEEVQEMIREADLDGDGLVNYNEFVKMMTAK</sequence>
<keyword evidence="3" id="KW-1133">Transmembrane helix</keyword>
<dbReference type="SMART" id="SM00054">
    <property type="entry name" value="EFh"/>
    <property type="match status" value="4"/>
</dbReference>
<accession>A0A0V1IJQ9</accession>
<feature type="domain" description="EF-hand" evidence="4">
    <location>
        <begin position="199"/>
        <end position="231"/>
    </location>
</feature>
<keyword evidence="3" id="KW-0472">Membrane</keyword>
<keyword evidence="1" id="KW-0677">Repeat</keyword>
<dbReference type="SUPFAM" id="SSF47473">
    <property type="entry name" value="EF-hand"/>
    <property type="match status" value="1"/>
</dbReference>
<feature type="domain" description="EF-hand" evidence="4">
    <location>
        <begin position="163"/>
        <end position="198"/>
    </location>
</feature>
<dbReference type="PROSITE" id="PS00018">
    <property type="entry name" value="EF_HAND_1"/>
    <property type="match status" value="4"/>
</dbReference>
<keyword evidence="3" id="KW-0812">Transmembrane</keyword>
<feature type="domain" description="EF-hand" evidence="4">
    <location>
        <begin position="90"/>
        <end position="125"/>
    </location>
</feature>
<evidence type="ECO:0000256" key="2">
    <source>
        <dbReference type="ARBA" id="ARBA00022837"/>
    </source>
</evidence>
<dbReference type="CDD" id="cd00051">
    <property type="entry name" value="EFh"/>
    <property type="match status" value="2"/>
</dbReference>
<dbReference type="AlphaFoldDB" id="A0A0V1IJQ9"/>
<organism evidence="5 6">
    <name type="scientific">Trichinella pseudospiralis</name>
    <name type="common">Parasitic roundworm</name>
    <dbReference type="NCBI Taxonomy" id="6337"/>
    <lineage>
        <taxon>Eukaryota</taxon>
        <taxon>Metazoa</taxon>
        <taxon>Ecdysozoa</taxon>
        <taxon>Nematoda</taxon>
        <taxon>Enoplea</taxon>
        <taxon>Dorylaimia</taxon>
        <taxon>Trichinellida</taxon>
        <taxon>Trichinellidae</taxon>
        <taxon>Trichinella</taxon>
    </lineage>
</organism>
<keyword evidence="6" id="KW-1185">Reference proteome</keyword>
<evidence type="ECO:0000313" key="6">
    <source>
        <dbReference type="Proteomes" id="UP000054805"/>
    </source>
</evidence>
<evidence type="ECO:0000259" key="4">
    <source>
        <dbReference type="PROSITE" id="PS50222"/>
    </source>
</evidence>
<protein>
    <submittedName>
        <fullName evidence="5">Calmodulin</fullName>
    </submittedName>
</protein>
<dbReference type="GO" id="GO:0016460">
    <property type="term" value="C:myosin II complex"/>
    <property type="evidence" value="ECO:0007669"/>
    <property type="project" value="TreeGrafter"/>
</dbReference>
<dbReference type="PANTHER" id="PTHR23048:SF0">
    <property type="entry name" value="CALMODULIN LIKE 3"/>
    <property type="match status" value="1"/>
</dbReference>
<proteinExistence type="predicted"/>
<dbReference type="PROSITE" id="PS50222">
    <property type="entry name" value="EF_HAND_2"/>
    <property type="match status" value="4"/>
</dbReference>
<dbReference type="Gene3D" id="1.10.238.10">
    <property type="entry name" value="EF-hand"/>
    <property type="match status" value="3"/>
</dbReference>
<dbReference type="InterPro" id="IPR011992">
    <property type="entry name" value="EF-hand-dom_pair"/>
</dbReference>
<evidence type="ECO:0000256" key="3">
    <source>
        <dbReference type="SAM" id="Phobius"/>
    </source>
</evidence>
<dbReference type="Proteomes" id="UP000054805">
    <property type="component" value="Unassembled WGS sequence"/>
</dbReference>
<comment type="caution">
    <text evidence="5">The sequence shown here is derived from an EMBL/GenBank/DDBJ whole genome shotgun (WGS) entry which is preliminary data.</text>
</comment>
<dbReference type="InterPro" id="IPR050230">
    <property type="entry name" value="CALM/Myosin/TropC-like"/>
</dbReference>
<keyword evidence="2" id="KW-0106">Calcium</keyword>
<feature type="domain" description="EF-hand" evidence="4">
    <location>
        <begin position="126"/>
        <end position="161"/>
    </location>
</feature>
<dbReference type="FunFam" id="1.10.238.10:FF:000178">
    <property type="entry name" value="Calmodulin-2 A"/>
    <property type="match status" value="1"/>
</dbReference>
<dbReference type="PANTHER" id="PTHR23048">
    <property type="entry name" value="MYOSIN LIGHT CHAIN 1, 3"/>
    <property type="match status" value="1"/>
</dbReference>
<reference evidence="5 6" key="1">
    <citation type="submission" date="2015-01" db="EMBL/GenBank/DDBJ databases">
        <title>Evolution of Trichinella species and genotypes.</title>
        <authorList>
            <person name="Korhonen P.K."/>
            <person name="Edoardo P."/>
            <person name="Giuseppe L.R."/>
            <person name="Gasser R.B."/>
        </authorList>
    </citation>
    <scope>NUCLEOTIDE SEQUENCE [LARGE SCALE GENOMIC DNA]</scope>
    <source>
        <strain evidence="5">ISS588</strain>
    </source>
</reference>
<dbReference type="EMBL" id="JYDS01000158">
    <property type="protein sequence ID" value="KRZ22942.1"/>
    <property type="molecule type" value="Genomic_DNA"/>
</dbReference>
<dbReference type="InterPro" id="IPR002048">
    <property type="entry name" value="EF_hand_dom"/>
</dbReference>
<feature type="transmembrane region" description="Helical" evidence="3">
    <location>
        <begin position="21"/>
        <end position="50"/>
    </location>
</feature>
<name>A0A0V1IJQ9_TRIPS</name>
<dbReference type="GO" id="GO:0005509">
    <property type="term" value="F:calcium ion binding"/>
    <property type="evidence" value="ECO:0007669"/>
    <property type="project" value="InterPro"/>
</dbReference>
<evidence type="ECO:0000256" key="1">
    <source>
        <dbReference type="ARBA" id="ARBA00022737"/>
    </source>
</evidence>
<gene>
    <name evidence="5" type="ORF">T4B_15019</name>
</gene>
<dbReference type="Pfam" id="PF13499">
    <property type="entry name" value="EF-hand_7"/>
    <property type="match status" value="2"/>
</dbReference>